<dbReference type="Proteomes" id="UP000297299">
    <property type="component" value="Unassembled WGS sequence"/>
</dbReference>
<proteinExistence type="predicted"/>
<organism evidence="1 2">
    <name type="scientific">Botryotinia calthae</name>
    <dbReference type="NCBI Taxonomy" id="38488"/>
    <lineage>
        <taxon>Eukaryota</taxon>
        <taxon>Fungi</taxon>
        <taxon>Dikarya</taxon>
        <taxon>Ascomycota</taxon>
        <taxon>Pezizomycotina</taxon>
        <taxon>Leotiomycetes</taxon>
        <taxon>Helotiales</taxon>
        <taxon>Sclerotiniaceae</taxon>
        <taxon>Botryotinia</taxon>
    </lineage>
</organism>
<keyword evidence="2" id="KW-1185">Reference proteome</keyword>
<comment type="caution">
    <text evidence="1">The sequence shown here is derived from an EMBL/GenBank/DDBJ whole genome shotgun (WGS) entry which is preliminary data.</text>
</comment>
<dbReference type="AlphaFoldDB" id="A0A4Y8CKS9"/>
<accession>A0A4Y8CKS9</accession>
<evidence type="ECO:0000313" key="1">
    <source>
        <dbReference type="EMBL" id="TEY36628.1"/>
    </source>
</evidence>
<dbReference type="EMBL" id="PHWZ01000546">
    <property type="protein sequence ID" value="TEY36628.1"/>
    <property type="molecule type" value="Genomic_DNA"/>
</dbReference>
<name>A0A4Y8CKS9_9HELO</name>
<evidence type="ECO:0000313" key="2">
    <source>
        <dbReference type="Proteomes" id="UP000297299"/>
    </source>
</evidence>
<gene>
    <name evidence="1" type="ORF">BOTCAL_0548g00060</name>
</gene>
<protein>
    <submittedName>
        <fullName evidence="1">Uncharacterized protein</fullName>
    </submittedName>
</protein>
<reference evidence="1 2" key="1">
    <citation type="submission" date="2017-11" db="EMBL/GenBank/DDBJ databases">
        <title>Comparative genomics of Botrytis spp.</title>
        <authorList>
            <person name="Valero-Jimenez C.A."/>
            <person name="Tapia P."/>
            <person name="Veloso J."/>
            <person name="Silva-Moreno E."/>
            <person name="Staats M."/>
            <person name="Valdes J.H."/>
            <person name="Van Kan J.A.L."/>
        </authorList>
    </citation>
    <scope>NUCLEOTIDE SEQUENCE [LARGE SCALE GENOMIC DNA]</scope>
    <source>
        <strain evidence="1 2">MUCL2830</strain>
    </source>
</reference>
<sequence>MLPNNAPNNATNKTNTNRSLVEIHNKACISRTMRQFAASMRTNFGHGSPRSMTRVCARKKTGQLRILRPGNLWPYPPLALLEL</sequence>